<keyword evidence="3" id="KW-1003">Cell membrane</keyword>
<evidence type="ECO:0000259" key="8">
    <source>
        <dbReference type="PROSITE" id="PS50928"/>
    </source>
</evidence>
<comment type="caution">
    <text evidence="9">The sequence shown here is derived from an EMBL/GenBank/DDBJ whole genome shotgun (WGS) entry which is preliminary data.</text>
</comment>
<keyword evidence="4 7" id="KW-0812">Transmembrane</keyword>
<feature type="transmembrane region" description="Helical" evidence="7">
    <location>
        <begin position="106"/>
        <end position="131"/>
    </location>
</feature>
<evidence type="ECO:0000313" key="10">
    <source>
        <dbReference type="Proteomes" id="UP001314635"/>
    </source>
</evidence>
<accession>A0ABS5FZS7</accession>
<dbReference type="PROSITE" id="PS50928">
    <property type="entry name" value="ABC_TM1"/>
    <property type="match status" value="1"/>
</dbReference>
<protein>
    <submittedName>
        <fullName evidence="9">ABC transporter permease</fullName>
    </submittedName>
</protein>
<dbReference type="EMBL" id="JAFCLK010000002">
    <property type="protein sequence ID" value="MBR1134569.1"/>
    <property type="molecule type" value="Genomic_DNA"/>
</dbReference>
<proteinExistence type="inferred from homology"/>
<feature type="transmembrane region" description="Helical" evidence="7">
    <location>
        <begin position="12"/>
        <end position="30"/>
    </location>
</feature>
<dbReference type="RefSeq" id="WP_172235977.1">
    <property type="nucleotide sequence ID" value="NZ_JABFDP010000005.1"/>
</dbReference>
<evidence type="ECO:0000256" key="5">
    <source>
        <dbReference type="ARBA" id="ARBA00022989"/>
    </source>
</evidence>
<keyword evidence="2 7" id="KW-0813">Transport</keyword>
<feature type="transmembrane region" description="Helical" evidence="7">
    <location>
        <begin position="164"/>
        <end position="187"/>
    </location>
</feature>
<keyword evidence="10" id="KW-1185">Reference proteome</keyword>
<dbReference type="InterPro" id="IPR045621">
    <property type="entry name" value="BPD_transp_1_N"/>
</dbReference>
<dbReference type="InterPro" id="IPR000515">
    <property type="entry name" value="MetI-like"/>
</dbReference>
<dbReference type="Gene3D" id="1.10.3720.10">
    <property type="entry name" value="MetI-like"/>
    <property type="match status" value="1"/>
</dbReference>
<evidence type="ECO:0000256" key="4">
    <source>
        <dbReference type="ARBA" id="ARBA00022692"/>
    </source>
</evidence>
<dbReference type="InterPro" id="IPR035906">
    <property type="entry name" value="MetI-like_sf"/>
</dbReference>
<dbReference type="PANTHER" id="PTHR43163">
    <property type="entry name" value="DIPEPTIDE TRANSPORT SYSTEM PERMEASE PROTEIN DPPB-RELATED"/>
    <property type="match status" value="1"/>
</dbReference>
<dbReference type="CDD" id="cd06261">
    <property type="entry name" value="TM_PBP2"/>
    <property type="match status" value="1"/>
</dbReference>
<evidence type="ECO:0000256" key="3">
    <source>
        <dbReference type="ARBA" id="ARBA00022475"/>
    </source>
</evidence>
<dbReference type="Pfam" id="PF19300">
    <property type="entry name" value="BPD_transp_1_N"/>
    <property type="match status" value="1"/>
</dbReference>
<evidence type="ECO:0000256" key="6">
    <source>
        <dbReference type="ARBA" id="ARBA00023136"/>
    </source>
</evidence>
<dbReference type="Proteomes" id="UP001314635">
    <property type="component" value="Unassembled WGS sequence"/>
</dbReference>
<dbReference type="SUPFAM" id="SSF161098">
    <property type="entry name" value="MetI-like"/>
    <property type="match status" value="1"/>
</dbReference>
<dbReference type="PANTHER" id="PTHR43163:SF6">
    <property type="entry name" value="DIPEPTIDE TRANSPORT SYSTEM PERMEASE PROTEIN DPPB-RELATED"/>
    <property type="match status" value="1"/>
</dbReference>
<dbReference type="Pfam" id="PF00528">
    <property type="entry name" value="BPD_transp_1"/>
    <property type="match status" value="1"/>
</dbReference>
<evidence type="ECO:0000313" key="9">
    <source>
        <dbReference type="EMBL" id="MBR1134569.1"/>
    </source>
</evidence>
<keyword evidence="6 7" id="KW-0472">Membrane</keyword>
<name>A0ABS5FZS7_9BRAD</name>
<reference evidence="10" key="1">
    <citation type="journal article" date="2021" name="ISME J.">
        <title>Evolutionary origin and ecological implication of a unique nif island in free-living Bradyrhizobium lineages.</title>
        <authorList>
            <person name="Tao J."/>
        </authorList>
    </citation>
    <scope>NUCLEOTIDE SEQUENCE [LARGE SCALE GENOMIC DNA]</scope>
    <source>
        <strain evidence="10">SZCCT0094</strain>
    </source>
</reference>
<organism evidence="9 10">
    <name type="scientific">Bradyrhizobium denitrificans</name>
    <dbReference type="NCBI Taxonomy" id="2734912"/>
    <lineage>
        <taxon>Bacteria</taxon>
        <taxon>Pseudomonadati</taxon>
        <taxon>Pseudomonadota</taxon>
        <taxon>Alphaproteobacteria</taxon>
        <taxon>Hyphomicrobiales</taxon>
        <taxon>Nitrobacteraceae</taxon>
        <taxon>Bradyrhizobium</taxon>
    </lineage>
</organism>
<evidence type="ECO:0000256" key="2">
    <source>
        <dbReference type="ARBA" id="ARBA00022448"/>
    </source>
</evidence>
<feature type="transmembrane region" description="Helical" evidence="7">
    <location>
        <begin position="138"/>
        <end position="158"/>
    </location>
</feature>
<evidence type="ECO:0000256" key="1">
    <source>
        <dbReference type="ARBA" id="ARBA00004651"/>
    </source>
</evidence>
<feature type="transmembrane region" description="Helical" evidence="7">
    <location>
        <begin position="276"/>
        <end position="298"/>
    </location>
</feature>
<keyword evidence="5 7" id="KW-1133">Transmembrane helix</keyword>
<comment type="similarity">
    <text evidence="7">Belongs to the binding-protein-dependent transport system permease family.</text>
</comment>
<evidence type="ECO:0000256" key="7">
    <source>
        <dbReference type="RuleBase" id="RU363032"/>
    </source>
</evidence>
<sequence>MARYILTRLLQAVFVLWAAFTVSFILLQALPGDEILIKFENPDLGLSKQQIADIRLAYGADVPLHQQYLFSLGRVLSGQLGNSIQRGVPVIDAIAANLPSTLRLTVLGFVTAASLALVIAFLATLTPFAFLRSLLRGLPSLFISLPVFWLGIVLIQVFSFQLKLIPVIGAGPWEGLVLPVLALAIPISAPLAQVLMRSIDEVETQGFVAVARAKGASRRWVLWRHVFRNAVPPTLTIGGVLFGELLAGAVVTETVFGLNGLGRLTEQAVNLQDAAILQAIVLIAALGFVLVNLSVDLAMPILDPRLRKAFGGAS</sequence>
<comment type="subcellular location">
    <subcellularLocation>
        <location evidence="1 7">Cell membrane</location>
        <topology evidence="1 7">Multi-pass membrane protein</topology>
    </subcellularLocation>
</comment>
<gene>
    <name evidence="9" type="ORF">JQ619_02180</name>
</gene>
<feature type="transmembrane region" description="Helical" evidence="7">
    <location>
        <begin position="234"/>
        <end position="256"/>
    </location>
</feature>
<feature type="domain" description="ABC transmembrane type-1" evidence="8">
    <location>
        <begin position="98"/>
        <end position="299"/>
    </location>
</feature>